<dbReference type="InterPro" id="IPR016136">
    <property type="entry name" value="DNA_helicase_N/primase_C"/>
</dbReference>
<dbReference type="AlphaFoldDB" id="A0A1G6SG20"/>
<dbReference type="PROSITE" id="PS51199">
    <property type="entry name" value="SF4_HELICASE"/>
    <property type="match status" value="1"/>
</dbReference>
<dbReference type="SUPFAM" id="SSF48024">
    <property type="entry name" value="N-terminal domain of DnaB helicase"/>
    <property type="match status" value="1"/>
</dbReference>
<dbReference type="GO" id="GO:0005829">
    <property type="term" value="C:cytosol"/>
    <property type="evidence" value="ECO:0007669"/>
    <property type="project" value="TreeGrafter"/>
</dbReference>
<dbReference type="GO" id="GO:0016887">
    <property type="term" value="F:ATP hydrolysis activity"/>
    <property type="evidence" value="ECO:0007669"/>
    <property type="project" value="RHEA"/>
</dbReference>
<evidence type="ECO:0000256" key="3">
    <source>
        <dbReference type="ARBA" id="ARBA00022705"/>
    </source>
</evidence>
<proteinExistence type="inferred from homology"/>
<dbReference type="Gene3D" id="3.40.50.300">
    <property type="entry name" value="P-loop containing nucleotide triphosphate hydrolases"/>
    <property type="match status" value="1"/>
</dbReference>
<evidence type="ECO:0000256" key="8">
    <source>
        <dbReference type="ARBA" id="ARBA00023125"/>
    </source>
</evidence>
<name>A0A1G6SG20_PEPNI</name>
<dbReference type="Pfam" id="PF03796">
    <property type="entry name" value="DnaB_C"/>
    <property type="match status" value="1"/>
</dbReference>
<accession>A0A1G6SG20</accession>
<evidence type="ECO:0000256" key="4">
    <source>
        <dbReference type="ARBA" id="ARBA00022741"/>
    </source>
</evidence>
<comment type="catalytic activity">
    <reaction evidence="10 12">
        <text>ATP + H2O = ADP + phosphate + H(+)</text>
        <dbReference type="Rhea" id="RHEA:13065"/>
        <dbReference type="ChEBI" id="CHEBI:15377"/>
        <dbReference type="ChEBI" id="CHEBI:15378"/>
        <dbReference type="ChEBI" id="CHEBI:30616"/>
        <dbReference type="ChEBI" id="CHEBI:43474"/>
        <dbReference type="ChEBI" id="CHEBI:456216"/>
        <dbReference type="EC" id="5.6.2.3"/>
    </reaction>
</comment>
<dbReference type="PANTHER" id="PTHR30153">
    <property type="entry name" value="REPLICATIVE DNA HELICASE DNAB"/>
    <property type="match status" value="1"/>
</dbReference>
<gene>
    <name evidence="14" type="ORF">SAMN04489866_101324</name>
</gene>
<keyword evidence="7 12" id="KW-0067">ATP-binding</keyword>
<evidence type="ECO:0000256" key="2">
    <source>
        <dbReference type="ARBA" id="ARBA00022515"/>
    </source>
</evidence>
<dbReference type="RefSeq" id="WP_091791000.1">
    <property type="nucleotide sequence ID" value="NZ_FNAF01000001.1"/>
</dbReference>
<evidence type="ECO:0000256" key="1">
    <source>
        <dbReference type="ARBA" id="ARBA00008428"/>
    </source>
</evidence>
<dbReference type="FunFam" id="3.40.50.300:FF:000076">
    <property type="entry name" value="Replicative DNA helicase"/>
    <property type="match status" value="1"/>
</dbReference>
<dbReference type="GO" id="GO:0042802">
    <property type="term" value="F:identical protein binding"/>
    <property type="evidence" value="ECO:0007669"/>
    <property type="project" value="UniProtKB-ARBA"/>
</dbReference>
<dbReference type="GO" id="GO:0006269">
    <property type="term" value="P:DNA replication, synthesis of primer"/>
    <property type="evidence" value="ECO:0007669"/>
    <property type="project" value="UniProtKB-UniRule"/>
</dbReference>
<keyword evidence="3 12" id="KW-0235">DNA replication</keyword>
<evidence type="ECO:0000256" key="6">
    <source>
        <dbReference type="ARBA" id="ARBA00022806"/>
    </source>
</evidence>
<dbReference type="STRING" id="2741.SAMN04489866_101324"/>
<evidence type="ECO:0000313" key="15">
    <source>
        <dbReference type="Proteomes" id="UP000198995"/>
    </source>
</evidence>
<keyword evidence="4 12" id="KW-0547">Nucleotide-binding</keyword>
<evidence type="ECO:0000256" key="9">
    <source>
        <dbReference type="ARBA" id="ARBA00023235"/>
    </source>
</evidence>
<dbReference type="InterPro" id="IPR007692">
    <property type="entry name" value="DNA_helicase_DnaB"/>
</dbReference>
<keyword evidence="5 12" id="KW-0378">Hydrolase</keyword>
<dbReference type="EMBL" id="FNAF01000001">
    <property type="protein sequence ID" value="SDD15842.1"/>
    <property type="molecule type" value="Genomic_DNA"/>
</dbReference>
<keyword evidence="9" id="KW-0413">Isomerase</keyword>
<dbReference type="InterPro" id="IPR027417">
    <property type="entry name" value="P-loop_NTPase"/>
</dbReference>
<dbReference type="InterPro" id="IPR007694">
    <property type="entry name" value="DNA_helicase_DnaB-like_C"/>
</dbReference>
<comment type="function">
    <text evidence="12">The main replicative DNA helicase, it participates in initiation and elongation during chromosome replication. Travels ahead of the DNA replisome, separating dsDNA into templates for DNA synthesis. A processive ATP-dependent 5'-3' DNA helicase it has DNA-dependent ATPase activity.</text>
</comment>
<dbReference type="Gene3D" id="1.10.860.10">
    <property type="entry name" value="DNAb Helicase, Chain A"/>
    <property type="match status" value="1"/>
</dbReference>
<evidence type="ECO:0000256" key="10">
    <source>
        <dbReference type="ARBA" id="ARBA00048954"/>
    </source>
</evidence>
<dbReference type="GO" id="GO:0043139">
    <property type="term" value="F:5'-3' DNA helicase activity"/>
    <property type="evidence" value="ECO:0007669"/>
    <property type="project" value="UniProtKB-EC"/>
</dbReference>
<dbReference type="NCBIfam" id="NF004384">
    <property type="entry name" value="PRK05748.1"/>
    <property type="match status" value="1"/>
</dbReference>
<keyword evidence="2 12" id="KW-0639">Primosome</keyword>
<dbReference type="EC" id="5.6.2.3" evidence="11 12"/>
<dbReference type="GO" id="GO:1990077">
    <property type="term" value="C:primosome complex"/>
    <property type="evidence" value="ECO:0007669"/>
    <property type="project" value="UniProtKB-UniRule"/>
</dbReference>
<dbReference type="GO" id="GO:0003677">
    <property type="term" value="F:DNA binding"/>
    <property type="evidence" value="ECO:0007669"/>
    <property type="project" value="UniProtKB-UniRule"/>
</dbReference>
<keyword evidence="8 12" id="KW-0238">DNA-binding</keyword>
<reference evidence="14 15" key="1">
    <citation type="submission" date="2016-10" db="EMBL/GenBank/DDBJ databases">
        <authorList>
            <person name="de Groot N.N."/>
        </authorList>
    </citation>
    <scope>NUCLEOTIDE SEQUENCE [LARGE SCALE GENOMIC DNA]</scope>
    <source>
        <strain evidence="14 15">DSM 20475</strain>
    </source>
</reference>
<dbReference type="PANTHER" id="PTHR30153:SF2">
    <property type="entry name" value="REPLICATIVE DNA HELICASE"/>
    <property type="match status" value="1"/>
</dbReference>
<dbReference type="OrthoDB" id="9773982at2"/>
<comment type="similarity">
    <text evidence="1 12">Belongs to the helicase family. DnaB subfamily.</text>
</comment>
<keyword evidence="6 12" id="KW-0347">Helicase</keyword>
<dbReference type="GO" id="GO:0005524">
    <property type="term" value="F:ATP binding"/>
    <property type="evidence" value="ECO:0007669"/>
    <property type="project" value="UniProtKB-UniRule"/>
</dbReference>
<sequence length="453" mass="50084">MSEWAQNLPPHSEEAESAVLAAMFRERDSIHEVVQLIKEEDFYLPENGIMFRVMVEMNEAAEPIDLITVTERLRKMNLLEKAGGLKRVAQVAGAIGSVYNCAHYAKIIREKSVLRKLIHATGHISDRSFEDADPVEEILDEAEKLVLDISQDRARGGLVPVGEIVDANLERLEKLSQQTGDLTGTPSGFVDLDHITSGWQKSDFIIIAARPAMGKTALCLNMASNAAMGDKGVPVAIFSLEMSKEQLVQRLISATAQVDQSYLRTGSLPEEDWAPLVAAIGPLAEAPIYIDDTPAISIRELRAKARRLQAEHPDLGLIIIDYLQLMGGSGKSENRQQEVSEISRSLKALARELDVPVIALSQLSRSVEATQDKRPALSHLRESGSLEQDADLVLFIYREEYYFPEETERQGIADIIIAKHRNGATGSVALSFQKEFTKFGNLAQYAEPPRDLS</sequence>
<evidence type="ECO:0000256" key="11">
    <source>
        <dbReference type="NCBIfam" id="TIGR00665"/>
    </source>
</evidence>
<evidence type="ECO:0000256" key="12">
    <source>
        <dbReference type="RuleBase" id="RU362085"/>
    </source>
</evidence>
<evidence type="ECO:0000256" key="7">
    <source>
        <dbReference type="ARBA" id="ARBA00022840"/>
    </source>
</evidence>
<dbReference type="Pfam" id="PF00772">
    <property type="entry name" value="DnaB"/>
    <property type="match status" value="1"/>
</dbReference>
<dbReference type="InterPro" id="IPR036185">
    <property type="entry name" value="DNA_heli_DnaB-like_N_sf"/>
</dbReference>
<feature type="domain" description="SF4 helicase" evidence="13">
    <location>
        <begin position="178"/>
        <end position="446"/>
    </location>
</feature>
<protein>
    <recommendedName>
        <fullName evidence="11 12">Replicative DNA helicase</fullName>
        <ecNumber evidence="11 12">5.6.2.3</ecNumber>
    </recommendedName>
</protein>
<evidence type="ECO:0000256" key="5">
    <source>
        <dbReference type="ARBA" id="ARBA00022801"/>
    </source>
</evidence>
<evidence type="ECO:0000259" key="13">
    <source>
        <dbReference type="PROSITE" id="PS51199"/>
    </source>
</evidence>
<dbReference type="NCBIfam" id="TIGR00665">
    <property type="entry name" value="DnaB"/>
    <property type="match status" value="1"/>
</dbReference>
<dbReference type="CDD" id="cd00984">
    <property type="entry name" value="DnaB_C"/>
    <property type="match status" value="1"/>
</dbReference>
<dbReference type="SUPFAM" id="SSF52540">
    <property type="entry name" value="P-loop containing nucleoside triphosphate hydrolases"/>
    <property type="match status" value="1"/>
</dbReference>
<keyword evidence="15" id="KW-1185">Reference proteome</keyword>
<dbReference type="InterPro" id="IPR007693">
    <property type="entry name" value="DNA_helicase_DnaB-like_N"/>
</dbReference>
<evidence type="ECO:0000313" key="14">
    <source>
        <dbReference type="EMBL" id="SDD15842.1"/>
    </source>
</evidence>
<organism evidence="14 15">
    <name type="scientific">Peptococcus niger</name>
    <dbReference type="NCBI Taxonomy" id="2741"/>
    <lineage>
        <taxon>Bacteria</taxon>
        <taxon>Bacillati</taxon>
        <taxon>Bacillota</taxon>
        <taxon>Clostridia</taxon>
        <taxon>Eubacteriales</taxon>
        <taxon>Peptococcaceae</taxon>
        <taxon>Peptococcus</taxon>
    </lineage>
</organism>
<dbReference type="Proteomes" id="UP000198995">
    <property type="component" value="Unassembled WGS sequence"/>
</dbReference>